<evidence type="ECO:0000313" key="2">
    <source>
        <dbReference type="Proteomes" id="UP000541444"/>
    </source>
</evidence>
<protein>
    <submittedName>
        <fullName evidence="1">Uncharacterized protein</fullName>
    </submittedName>
</protein>
<name>A0A7J7L665_9MAGN</name>
<keyword evidence="2" id="KW-1185">Reference proteome</keyword>
<dbReference type="OrthoDB" id="1060521at2759"/>
<reference evidence="1 2" key="1">
    <citation type="journal article" date="2020" name="IScience">
        <title>Genome Sequencing of the Endangered Kingdonia uniflora (Circaeasteraceae, Ranunculales) Reveals Potential Mechanisms of Evolutionary Specialization.</title>
        <authorList>
            <person name="Sun Y."/>
            <person name="Deng T."/>
            <person name="Zhang A."/>
            <person name="Moore M.J."/>
            <person name="Landis J.B."/>
            <person name="Lin N."/>
            <person name="Zhang H."/>
            <person name="Zhang X."/>
            <person name="Huang J."/>
            <person name="Zhang X."/>
            <person name="Sun H."/>
            <person name="Wang H."/>
        </authorList>
    </citation>
    <scope>NUCLEOTIDE SEQUENCE [LARGE SCALE GENOMIC DNA]</scope>
    <source>
        <strain evidence="1">TB1705</strain>
        <tissue evidence="1">Leaf</tissue>
    </source>
</reference>
<organism evidence="1 2">
    <name type="scientific">Kingdonia uniflora</name>
    <dbReference type="NCBI Taxonomy" id="39325"/>
    <lineage>
        <taxon>Eukaryota</taxon>
        <taxon>Viridiplantae</taxon>
        <taxon>Streptophyta</taxon>
        <taxon>Embryophyta</taxon>
        <taxon>Tracheophyta</taxon>
        <taxon>Spermatophyta</taxon>
        <taxon>Magnoliopsida</taxon>
        <taxon>Ranunculales</taxon>
        <taxon>Circaeasteraceae</taxon>
        <taxon>Kingdonia</taxon>
    </lineage>
</organism>
<dbReference type="AlphaFoldDB" id="A0A7J7L665"/>
<sequence length="80" mass="9290">MVKETTQDTDMENGWPGSSFRKTKYFMCPSKDYSNMKKVDNASDIEDDMSDKVYTIDSIQNGLKRYINLNNTVYYVISPI</sequence>
<gene>
    <name evidence="1" type="ORF">GIB67_033511</name>
</gene>
<comment type="caution">
    <text evidence="1">The sequence shown here is derived from an EMBL/GenBank/DDBJ whole genome shotgun (WGS) entry which is preliminary data.</text>
</comment>
<dbReference type="Proteomes" id="UP000541444">
    <property type="component" value="Unassembled WGS sequence"/>
</dbReference>
<accession>A0A7J7L665</accession>
<dbReference type="EMBL" id="JACGCM010002614">
    <property type="protein sequence ID" value="KAF6138097.1"/>
    <property type="molecule type" value="Genomic_DNA"/>
</dbReference>
<proteinExistence type="predicted"/>
<evidence type="ECO:0000313" key="1">
    <source>
        <dbReference type="EMBL" id="KAF6138097.1"/>
    </source>
</evidence>